<proteinExistence type="predicted"/>
<gene>
    <name evidence="1" type="ORF">HMPREF9153_0786</name>
</gene>
<keyword evidence="2" id="KW-1185">Reference proteome</keyword>
<protein>
    <submittedName>
        <fullName evidence="1">Uncharacterized protein</fullName>
    </submittedName>
</protein>
<dbReference type="PATRIC" id="fig|997355.3.peg.768"/>
<dbReference type="EMBL" id="AGBA01000009">
    <property type="protein sequence ID" value="EGY78203.1"/>
    <property type="molecule type" value="Genomic_DNA"/>
</dbReference>
<sequence>MEQPTGDSLNDVLELHNALAFAEHGILPIDLTQGEQDNLKVAACTLRGMIASYFSGLDASNLDDCLTGFDYLYAEDLLMLLGRHSVAEKVGGQTLFDALLGAGMPLQVMLSNKQFVSQHDRRLRDALLADPRNGELLVASQLVRTPSTACFFPTSFGEAERQQLLGAYIDSESPHPNCVEAIAQARDNEALGITPKIRLQASKRCKALAQELLADRKNMLAHNGYGVKIDPEQRETVSDRWGKTDGEITLVRTFGEKYLLSSMEPMQVLANYASLVGYLDWAGLLRMPSFPGQIRAIERVFISGADTYPRGHMFNRLDAMTFLGTQTYTEFLQRHGVEVEKAIAWFFDEHLTNEFGAKSFYYTPSSSTSSFLERCRHIGAEMASVARQFTLYCDEGELDLDLLHMTSAPKPWGRIPSLVDRKYLNCAENSDCDRALSLTPSDHP</sequence>
<dbReference type="Proteomes" id="UP000005332">
    <property type="component" value="Unassembled WGS sequence"/>
</dbReference>
<name>G4CW79_9ACTN</name>
<evidence type="ECO:0000313" key="1">
    <source>
        <dbReference type="EMBL" id="EGY78203.1"/>
    </source>
</evidence>
<accession>G4CW79</accession>
<dbReference type="AlphaFoldDB" id="G4CW79"/>
<organism evidence="1 2">
    <name type="scientific">Cutibacterium avidum ATCC 25577</name>
    <dbReference type="NCBI Taxonomy" id="997355"/>
    <lineage>
        <taxon>Bacteria</taxon>
        <taxon>Bacillati</taxon>
        <taxon>Actinomycetota</taxon>
        <taxon>Actinomycetes</taxon>
        <taxon>Propionibacteriales</taxon>
        <taxon>Propionibacteriaceae</taxon>
        <taxon>Cutibacterium</taxon>
    </lineage>
</organism>
<dbReference type="RefSeq" id="WP_004809607.1">
    <property type="nucleotide sequence ID" value="NZ_JH165054.1"/>
</dbReference>
<evidence type="ECO:0000313" key="2">
    <source>
        <dbReference type="Proteomes" id="UP000005332"/>
    </source>
</evidence>
<dbReference type="HOGENOM" id="CLU_616573_0_0_11"/>
<reference evidence="1 2" key="1">
    <citation type="submission" date="2011-06" db="EMBL/GenBank/DDBJ databases">
        <authorList>
            <person name="Muzny D."/>
            <person name="Qin X."/>
            <person name="Deng J."/>
            <person name="Jiang H."/>
            <person name="Liu Y."/>
            <person name="Qu J."/>
            <person name="Song X.-Z."/>
            <person name="Zhang L."/>
            <person name="Thornton R."/>
            <person name="Coyle M."/>
            <person name="Francisco L."/>
            <person name="Jackson L."/>
            <person name="Javaid M."/>
            <person name="Korchina V."/>
            <person name="Kovar C."/>
            <person name="Mata R."/>
            <person name="Mathew T."/>
            <person name="Ngo R."/>
            <person name="Nguyen L."/>
            <person name="Nguyen N."/>
            <person name="Okwuonu G."/>
            <person name="Ongeri F."/>
            <person name="Pham C."/>
            <person name="Simmons D."/>
            <person name="Wilczek-Boney K."/>
            <person name="Hale W."/>
            <person name="Jakkamsetti A."/>
            <person name="Pham P."/>
            <person name="Ruth R."/>
            <person name="San Lucas F."/>
            <person name="Warren J."/>
            <person name="Zhang J."/>
            <person name="Zhao Z."/>
            <person name="Zhou C."/>
            <person name="Zhu D."/>
            <person name="Lee S."/>
            <person name="Bess C."/>
            <person name="Blankenburg K."/>
            <person name="Forbes L."/>
            <person name="Fu Q."/>
            <person name="Gubbala S."/>
            <person name="Hirani K."/>
            <person name="Jayaseelan J.C."/>
            <person name="Lara F."/>
            <person name="Munidasa M."/>
            <person name="Palculict T."/>
            <person name="Patil S."/>
            <person name="Pu L.-L."/>
            <person name="Saada N."/>
            <person name="Tang L."/>
            <person name="Weissenberger G."/>
            <person name="Zhu Y."/>
            <person name="Hemphill L."/>
            <person name="Shang Y."/>
            <person name="Youmans B."/>
            <person name="Ayvaz T."/>
            <person name="Ross M."/>
            <person name="Santibanez J."/>
            <person name="Aqrawi P."/>
            <person name="Gross S."/>
            <person name="Joshi V."/>
            <person name="Fowler G."/>
            <person name="Nazareth L."/>
            <person name="Reid J."/>
            <person name="Worley K."/>
            <person name="Petrosino J."/>
            <person name="Highlander S."/>
            <person name="Gibbs R."/>
        </authorList>
    </citation>
    <scope>NUCLEOTIDE SEQUENCE [LARGE SCALE GENOMIC DNA]</scope>
    <source>
        <strain evidence="1 2">ATCC 25577</strain>
    </source>
</reference>
<comment type="caution">
    <text evidence="1">The sequence shown here is derived from an EMBL/GenBank/DDBJ whole genome shotgun (WGS) entry which is preliminary data.</text>
</comment>